<accession>A0A229ULR4</accession>
<dbReference type="Proteomes" id="UP000215509">
    <property type="component" value="Unassembled WGS sequence"/>
</dbReference>
<dbReference type="InterPro" id="IPR036249">
    <property type="entry name" value="Thioredoxin-like_sf"/>
</dbReference>
<dbReference type="InterPro" id="IPR001853">
    <property type="entry name" value="DSBA-like_thioredoxin_dom"/>
</dbReference>
<evidence type="ECO:0000259" key="1">
    <source>
        <dbReference type="Pfam" id="PF01323"/>
    </source>
</evidence>
<dbReference type="Gene3D" id="3.40.30.10">
    <property type="entry name" value="Glutaredoxin"/>
    <property type="match status" value="1"/>
</dbReference>
<dbReference type="PANTHER" id="PTHR13887">
    <property type="entry name" value="GLUTATHIONE S-TRANSFERASE KAPPA"/>
    <property type="match status" value="1"/>
</dbReference>
<name>A0A229ULR4_9BACL</name>
<dbReference type="OrthoDB" id="9799122at2"/>
<feature type="domain" description="DSBA-like thioredoxin" evidence="1">
    <location>
        <begin position="3"/>
        <end position="204"/>
    </location>
</feature>
<gene>
    <name evidence="2" type="ORF">CF651_21295</name>
</gene>
<evidence type="ECO:0000313" key="3">
    <source>
        <dbReference type="Proteomes" id="UP000215509"/>
    </source>
</evidence>
<protein>
    <submittedName>
        <fullName evidence="2">Protein-disulfide isomerase</fullName>
    </submittedName>
</protein>
<dbReference type="RefSeq" id="WP_094016893.1">
    <property type="nucleotide sequence ID" value="NZ_NMQW01000033.1"/>
</dbReference>
<proteinExistence type="predicted"/>
<dbReference type="CDD" id="cd03024">
    <property type="entry name" value="DsbA_FrnE"/>
    <property type="match status" value="1"/>
</dbReference>
<dbReference type="EMBL" id="NMQW01000033">
    <property type="protein sequence ID" value="OXM84321.1"/>
    <property type="molecule type" value="Genomic_DNA"/>
</dbReference>
<comment type="caution">
    <text evidence="2">The sequence shown here is derived from an EMBL/GenBank/DDBJ whole genome shotgun (WGS) entry which is preliminary data.</text>
</comment>
<keyword evidence="3" id="KW-1185">Reference proteome</keyword>
<organism evidence="2 3">
    <name type="scientific">Paenibacillus rigui</name>
    <dbReference type="NCBI Taxonomy" id="554312"/>
    <lineage>
        <taxon>Bacteria</taxon>
        <taxon>Bacillati</taxon>
        <taxon>Bacillota</taxon>
        <taxon>Bacilli</taxon>
        <taxon>Bacillales</taxon>
        <taxon>Paenibacillaceae</taxon>
        <taxon>Paenibacillus</taxon>
    </lineage>
</organism>
<dbReference type="GO" id="GO:0016853">
    <property type="term" value="F:isomerase activity"/>
    <property type="evidence" value="ECO:0007669"/>
    <property type="project" value="UniProtKB-KW"/>
</dbReference>
<dbReference type="Pfam" id="PF01323">
    <property type="entry name" value="DSBA"/>
    <property type="match status" value="1"/>
</dbReference>
<keyword evidence="2" id="KW-0413">Isomerase</keyword>
<evidence type="ECO:0000313" key="2">
    <source>
        <dbReference type="EMBL" id="OXM84321.1"/>
    </source>
</evidence>
<sequence length="243" mass="26898">MKVEIWSDFICPFCYIGKRRFENALKQFGHHDEVEVVYRSFELDPHAPRDVDHDVYDMVAKKYSMSREKSQGMHDDLTQQAQAVGLTYRFDTAILTNTFDAHRLTHFAAKHGKGAQMTERLLKAYFTDSKHIGDPTVLASLAGELGLDSQAVSDMLAGDAYTQEVRADEQAASDFGARGVPFFVIDRKYGVSGAQSPEVFLQALHQAWDEAHPKLTFVNEAGSTGTDSACADGVCNPAAAEKK</sequence>
<dbReference type="GO" id="GO:0016491">
    <property type="term" value="F:oxidoreductase activity"/>
    <property type="evidence" value="ECO:0007669"/>
    <property type="project" value="InterPro"/>
</dbReference>
<dbReference type="SUPFAM" id="SSF52833">
    <property type="entry name" value="Thioredoxin-like"/>
    <property type="match status" value="1"/>
</dbReference>
<dbReference type="PANTHER" id="PTHR13887:SF41">
    <property type="entry name" value="THIOREDOXIN SUPERFAMILY PROTEIN"/>
    <property type="match status" value="1"/>
</dbReference>
<reference evidence="2 3" key="1">
    <citation type="submission" date="2017-07" db="EMBL/GenBank/DDBJ databases">
        <title>Genome sequencing and assembly of Paenibacillus rigui.</title>
        <authorList>
            <person name="Mayilraj S."/>
        </authorList>
    </citation>
    <scope>NUCLEOTIDE SEQUENCE [LARGE SCALE GENOMIC DNA]</scope>
    <source>
        <strain evidence="2 3">JCM 16352</strain>
    </source>
</reference>
<dbReference type="AlphaFoldDB" id="A0A229ULR4"/>